<keyword evidence="3" id="KW-1185">Reference proteome</keyword>
<evidence type="ECO:0000256" key="1">
    <source>
        <dbReference type="SAM" id="MobiDB-lite"/>
    </source>
</evidence>
<feature type="region of interest" description="Disordered" evidence="1">
    <location>
        <begin position="1"/>
        <end position="23"/>
    </location>
</feature>
<comment type="caution">
    <text evidence="2">The sequence shown here is derived from an EMBL/GenBank/DDBJ whole genome shotgun (WGS) entry which is preliminary data.</text>
</comment>
<sequence>MRVLLSTDPGAGGDHNRSPVGVEYPSPYISVTNGMNPMKIGNGKFESGISDGVYPSRLRRPSETFQSSTALISVRLSSLSLASVPLNHHSFVPEITFRWDLWA</sequence>
<gene>
    <name evidence="2" type="ORF">NE237_000273</name>
</gene>
<organism evidence="2 3">
    <name type="scientific">Protea cynaroides</name>
    <dbReference type="NCBI Taxonomy" id="273540"/>
    <lineage>
        <taxon>Eukaryota</taxon>
        <taxon>Viridiplantae</taxon>
        <taxon>Streptophyta</taxon>
        <taxon>Embryophyta</taxon>
        <taxon>Tracheophyta</taxon>
        <taxon>Spermatophyta</taxon>
        <taxon>Magnoliopsida</taxon>
        <taxon>Proteales</taxon>
        <taxon>Proteaceae</taxon>
        <taxon>Protea</taxon>
    </lineage>
</organism>
<protein>
    <submittedName>
        <fullName evidence="2">Uncharacterized protein</fullName>
    </submittedName>
</protein>
<evidence type="ECO:0000313" key="2">
    <source>
        <dbReference type="EMBL" id="KAJ4975167.1"/>
    </source>
</evidence>
<dbReference type="EMBL" id="JAMYWD010000003">
    <property type="protein sequence ID" value="KAJ4975167.1"/>
    <property type="molecule type" value="Genomic_DNA"/>
</dbReference>
<reference evidence="2" key="1">
    <citation type="journal article" date="2023" name="Plant J.">
        <title>The genome of the king protea, Protea cynaroides.</title>
        <authorList>
            <person name="Chang J."/>
            <person name="Duong T.A."/>
            <person name="Schoeman C."/>
            <person name="Ma X."/>
            <person name="Roodt D."/>
            <person name="Barker N."/>
            <person name="Li Z."/>
            <person name="Van de Peer Y."/>
            <person name="Mizrachi E."/>
        </authorList>
    </citation>
    <scope>NUCLEOTIDE SEQUENCE</scope>
    <source>
        <tissue evidence="2">Young leaves</tissue>
    </source>
</reference>
<name>A0A9Q0KR50_9MAGN</name>
<evidence type="ECO:0000313" key="3">
    <source>
        <dbReference type="Proteomes" id="UP001141806"/>
    </source>
</evidence>
<accession>A0A9Q0KR50</accession>
<proteinExistence type="predicted"/>
<dbReference type="Proteomes" id="UP001141806">
    <property type="component" value="Unassembled WGS sequence"/>
</dbReference>
<dbReference type="AlphaFoldDB" id="A0A9Q0KR50"/>